<protein>
    <submittedName>
        <fullName evidence="1">Uncharacterized protein</fullName>
    </submittedName>
</protein>
<reference evidence="1" key="1">
    <citation type="submission" date="2017-07" db="EMBL/GenBank/DDBJ databases">
        <title>Taro Niue Genome Assembly and Annotation.</title>
        <authorList>
            <person name="Atibalentja N."/>
            <person name="Keating K."/>
            <person name="Fields C.J."/>
        </authorList>
    </citation>
    <scope>NUCLEOTIDE SEQUENCE</scope>
    <source>
        <strain evidence="1">Niue_2</strain>
        <tissue evidence="1">Leaf</tissue>
    </source>
</reference>
<dbReference type="EMBL" id="NMUH01003320">
    <property type="protein sequence ID" value="MQM04972.1"/>
    <property type="molecule type" value="Genomic_DNA"/>
</dbReference>
<dbReference type="Proteomes" id="UP000652761">
    <property type="component" value="Unassembled WGS sequence"/>
</dbReference>
<evidence type="ECO:0000313" key="2">
    <source>
        <dbReference type="Proteomes" id="UP000652761"/>
    </source>
</evidence>
<dbReference type="AlphaFoldDB" id="A0A843W507"/>
<keyword evidence="2" id="KW-1185">Reference proteome</keyword>
<evidence type="ECO:0000313" key="1">
    <source>
        <dbReference type="EMBL" id="MQM04972.1"/>
    </source>
</evidence>
<name>A0A843W507_COLES</name>
<proteinExistence type="predicted"/>
<dbReference type="OrthoDB" id="1607208at2759"/>
<accession>A0A843W507</accession>
<comment type="caution">
    <text evidence="1">The sequence shown here is derived from an EMBL/GenBank/DDBJ whole genome shotgun (WGS) entry which is preliminary data.</text>
</comment>
<gene>
    <name evidence="1" type="ORF">Taro_037777</name>
</gene>
<sequence length="74" mass="8415">MPPSVRTPGGQPDDAAVVERERVRHVWKHVQWRSNRKAAEEGQGQLKLHHPEHMLLKRVSAAEDSFERAVQSVA</sequence>
<organism evidence="1 2">
    <name type="scientific">Colocasia esculenta</name>
    <name type="common">Wild taro</name>
    <name type="synonym">Arum esculentum</name>
    <dbReference type="NCBI Taxonomy" id="4460"/>
    <lineage>
        <taxon>Eukaryota</taxon>
        <taxon>Viridiplantae</taxon>
        <taxon>Streptophyta</taxon>
        <taxon>Embryophyta</taxon>
        <taxon>Tracheophyta</taxon>
        <taxon>Spermatophyta</taxon>
        <taxon>Magnoliopsida</taxon>
        <taxon>Liliopsida</taxon>
        <taxon>Araceae</taxon>
        <taxon>Aroideae</taxon>
        <taxon>Colocasieae</taxon>
        <taxon>Colocasia</taxon>
    </lineage>
</organism>